<name>A0A7S4N4V7_9STRA</name>
<sequence length="415" mass="45404">MAKNRKRKKKGGKAKEHDRSGGGGVNEHVSEEVSRTSNKRPSEEKRAAAGDYPYEVDYCDHFETPLRAYEDVLPLLDLVAEDRGRGGGVVKKGEESSSSSRRRWRDRIALYDPYYCAGRSAALLHSLGFTDVIHAKRDFYADVRNGAVPAHDALVTNPPYSSDHKERCIEFSVGGLRGGTNGGTAPTGGPGPGPGSPFFLLMPNYVATKEYWRQITASSVGGQGGEEPEDICYVVPPVAYEYDHPEDTGHDVPPFRSVWFCGLPSHLIRKARVLYSGKRSGGGDDAARLATSLEELRRWGAVPTVKRGNPKQRRKKRKQMEKEKEDGSNAADQKISEEGSSRGFEGAERKSKKRRRSARVDDGGGTPKKAQSEEAGGPNLLADHLGTGSGTKKKGNNKSGSRYRDAGGVRIKKRF</sequence>
<feature type="region of interest" description="Disordered" evidence="1">
    <location>
        <begin position="1"/>
        <end position="48"/>
    </location>
</feature>
<proteinExistence type="predicted"/>
<organism evidence="2">
    <name type="scientific">Odontella aurita</name>
    <dbReference type="NCBI Taxonomy" id="265563"/>
    <lineage>
        <taxon>Eukaryota</taxon>
        <taxon>Sar</taxon>
        <taxon>Stramenopiles</taxon>
        <taxon>Ochrophyta</taxon>
        <taxon>Bacillariophyta</taxon>
        <taxon>Mediophyceae</taxon>
        <taxon>Biddulphiophycidae</taxon>
        <taxon>Eupodiscales</taxon>
        <taxon>Odontellaceae</taxon>
        <taxon>Odontella</taxon>
    </lineage>
</organism>
<accession>A0A7S4N4V7</accession>
<feature type="region of interest" description="Disordered" evidence="1">
    <location>
        <begin position="301"/>
        <end position="415"/>
    </location>
</feature>
<evidence type="ECO:0000313" key="2">
    <source>
        <dbReference type="EMBL" id="CAE2265514.1"/>
    </source>
</evidence>
<feature type="compositionally biased region" description="Basic and acidic residues" evidence="1">
    <location>
        <begin position="28"/>
        <end position="48"/>
    </location>
</feature>
<reference evidence="2" key="1">
    <citation type="submission" date="2021-01" db="EMBL/GenBank/DDBJ databases">
        <authorList>
            <person name="Corre E."/>
            <person name="Pelletier E."/>
            <person name="Niang G."/>
            <person name="Scheremetjew M."/>
            <person name="Finn R."/>
            <person name="Kale V."/>
            <person name="Holt S."/>
            <person name="Cochrane G."/>
            <person name="Meng A."/>
            <person name="Brown T."/>
            <person name="Cohen L."/>
        </authorList>
    </citation>
    <scope>NUCLEOTIDE SEQUENCE</scope>
    <source>
        <strain evidence="2">Isolate 1302-5</strain>
    </source>
</reference>
<protein>
    <submittedName>
        <fullName evidence="2">Uncharacterized protein</fullName>
    </submittedName>
</protein>
<dbReference type="PANTHER" id="PTHR39444:SF3">
    <property type="entry name" value="SITE-SPECIFIC DNA-METHYLTRANSFERASE (ADENINE-SPECIFIC)"/>
    <property type="match status" value="1"/>
</dbReference>
<dbReference type="EMBL" id="HBKQ01041560">
    <property type="protein sequence ID" value="CAE2265514.1"/>
    <property type="molecule type" value="Transcribed_RNA"/>
</dbReference>
<dbReference type="AlphaFoldDB" id="A0A7S4N4V7"/>
<evidence type="ECO:0000256" key="1">
    <source>
        <dbReference type="SAM" id="MobiDB-lite"/>
    </source>
</evidence>
<dbReference type="PANTHER" id="PTHR39444">
    <property type="entry name" value="SITE-SPECIFIC DNA-METHYLTRANSFERASE (ADENINE-SPECIFIC)"/>
    <property type="match status" value="1"/>
</dbReference>
<feature type="compositionally biased region" description="Basic and acidic residues" evidence="1">
    <location>
        <begin position="334"/>
        <end position="349"/>
    </location>
</feature>
<feature type="compositionally biased region" description="Basic residues" evidence="1">
    <location>
        <begin position="308"/>
        <end position="319"/>
    </location>
</feature>
<gene>
    <name evidence="2" type="ORF">OAUR00152_LOCUS28684</name>
</gene>
<feature type="compositionally biased region" description="Basic residues" evidence="1">
    <location>
        <begin position="1"/>
        <end position="12"/>
    </location>
</feature>